<keyword evidence="7" id="KW-0406">Ion transport</keyword>
<dbReference type="Pfam" id="PF00528">
    <property type="entry name" value="BPD_transp_1"/>
    <property type="match status" value="1"/>
</dbReference>
<evidence type="ECO:0000256" key="8">
    <source>
        <dbReference type="ARBA" id="ARBA00023136"/>
    </source>
</evidence>
<dbReference type="Gene3D" id="1.10.3720.10">
    <property type="entry name" value="MetI-like"/>
    <property type="match status" value="1"/>
</dbReference>
<dbReference type="RefSeq" id="WP_002479125.1">
    <property type="nucleotide sequence ID" value="NZ_AP021848.1"/>
</dbReference>
<proteinExistence type="inferred from homology"/>
<evidence type="ECO:0000313" key="16">
    <source>
        <dbReference type="Proteomes" id="UP000325462"/>
    </source>
</evidence>
<dbReference type="SUPFAM" id="SSF161098">
    <property type="entry name" value="MetI-like"/>
    <property type="match status" value="1"/>
</dbReference>
<protein>
    <submittedName>
        <fullName evidence="11">ABC transporter, permease protein</fullName>
    </submittedName>
    <submittedName>
        <fullName evidence="13">Sugar ABC transporter permease</fullName>
    </submittedName>
</protein>
<dbReference type="PANTHER" id="PTHR43227">
    <property type="entry name" value="BLL4140 PROTEIN"/>
    <property type="match status" value="1"/>
</dbReference>
<keyword evidence="6 9" id="KW-1133">Transmembrane helix</keyword>
<dbReference type="GO" id="GO:0005886">
    <property type="term" value="C:plasma membrane"/>
    <property type="evidence" value="ECO:0007669"/>
    <property type="project" value="UniProtKB-SubCell"/>
</dbReference>
<accession>A0A133QC81</accession>
<dbReference type="STRING" id="28035.B6N84_00370"/>
<dbReference type="PANTHER" id="PTHR43227:SF11">
    <property type="entry name" value="BLL4140 PROTEIN"/>
    <property type="match status" value="1"/>
</dbReference>
<dbReference type="Proteomes" id="UP000325462">
    <property type="component" value="Chromosome"/>
</dbReference>
<dbReference type="Proteomes" id="UP000070063">
    <property type="component" value="Unassembled WGS sequence"/>
</dbReference>
<dbReference type="InterPro" id="IPR035906">
    <property type="entry name" value="MetI-like_sf"/>
</dbReference>
<keyword evidence="3" id="KW-1003">Cell membrane</keyword>
<dbReference type="Proteomes" id="UP000293637">
    <property type="component" value="Unassembled WGS sequence"/>
</dbReference>
<evidence type="ECO:0000256" key="9">
    <source>
        <dbReference type="RuleBase" id="RU363032"/>
    </source>
</evidence>
<feature type="transmembrane region" description="Helical" evidence="9">
    <location>
        <begin position="288"/>
        <end position="309"/>
    </location>
</feature>
<reference evidence="13 15" key="2">
    <citation type="journal article" date="2019" name="Sci. Transl. Med.">
        <title>Quorum sensing between bacterial species on the skin protects against epidermal injury in atopic dermatitis.</title>
        <authorList>
            <person name="Williams M.R."/>
        </authorList>
    </citation>
    <scope>NUCLEOTIDE SEQUENCE [LARGE SCALE GENOMIC DNA]</scope>
    <source>
        <strain evidence="13 15">E7</strain>
    </source>
</reference>
<dbReference type="OMA" id="LAIMFNE"/>
<keyword evidence="7" id="KW-0921">Nickel transport</keyword>
<name>A0A133QC81_STALU</name>
<evidence type="ECO:0000259" key="10">
    <source>
        <dbReference type="PROSITE" id="PS50928"/>
    </source>
</evidence>
<reference evidence="11 14" key="1">
    <citation type="submission" date="2016-01" db="EMBL/GenBank/DDBJ databases">
        <authorList>
            <person name="Mitreva M."/>
            <person name="Pepin K.H."/>
            <person name="Mihindukulasuriya K.A."/>
            <person name="Fulton R."/>
            <person name="Fronick C."/>
            <person name="O'Laughlin M."/>
            <person name="Miner T."/>
            <person name="Herter B."/>
            <person name="Rosa B.A."/>
            <person name="Cordes M."/>
            <person name="Tomlinson C."/>
            <person name="Wollam A."/>
            <person name="Palsikar V.B."/>
            <person name="Mardis E.R."/>
            <person name="Wilson R.K."/>
        </authorList>
    </citation>
    <scope>NUCLEOTIDE SEQUENCE [LARGE SCALE GENOMIC DNA]</scope>
    <source>
        <strain evidence="11 14">MJR7738</strain>
    </source>
</reference>
<evidence type="ECO:0000313" key="12">
    <source>
        <dbReference type="EMBL" id="QEX37959.1"/>
    </source>
</evidence>
<dbReference type="CDD" id="cd06261">
    <property type="entry name" value="TM_PBP2"/>
    <property type="match status" value="1"/>
</dbReference>
<evidence type="ECO:0000256" key="1">
    <source>
        <dbReference type="ARBA" id="ARBA00004651"/>
    </source>
</evidence>
<keyword evidence="2 9" id="KW-0813">Transport</keyword>
<comment type="similarity">
    <text evidence="9">Belongs to the binding-protein-dependent transport system permease family.</text>
</comment>
<feature type="transmembrane region" description="Helical" evidence="9">
    <location>
        <begin position="126"/>
        <end position="149"/>
    </location>
</feature>
<feature type="domain" description="ABC transmembrane type-1" evidence="10">
    <location>
        <begin position="89"/>
        <end position="309"/>
    </location>
</feature>
<dbReference type="EMBL" id="CP041722">
    <property type="protein sequence ID" value="QEX37959.1"/>
    <property type="molecule type" value="Genomic_DNA"/>
</dbReference>
<keyword evidence="4" id="KW-0533">Nickel</keyword>
<evidence type="ECO:0000256" key="7">
    <source>
        <dbReference type="ARBA" id="ARBA00023112"/>
    </source>
</evidence>
<feature type="transmembrane region" description="Helical" evidence="9">
    <location>
        <begin position="190"/>
        <end position="210"/>
    </location>
</feature>
<evidence type="ECO:0000256" key="6">
    <source>
        <dbReference type="ARBA" id="ARBA00022989"/>
    </source>
</evidence>
<feature type="transmembrane region" description="Helical" evidence="9">
    <location>
        <begin position="88"/>
        <end position="114"/>
    </location>
</feature>
<dbReference type="EMBL" id="LRQI01000004">
    <property type="protein sequence ID" value="KXA40479.1"/>
    <property type="molecule type" value="Genomic_DNA"/>
</dbReference>
<keyword evidence="5 9" id="KW-0812">Transmembrane</keyword>
<dbReference type="GO" id="GO:0015675">
    <property type="term" value="P:nickel cation transport"/>
    <property type="evidence" value="ECO:0007669"/>
    <property type="project" value="UniProtKB-KW"/>
</dbReference>
<evidence type="ECO:0000313" key="13">
    <source>
        <dbReference type="EMBL" id="TBW72522.1"/>
    </source>
</evidence>
<dbReference type="PROSITE" id="PS50928">
    <property type="entry name" value="ABC_TM1"/>
    <property type="match status" value="1"/>
</dbReference>
<evidence type="ECO:0000313" key="14">
    <source>
        <dbReference type="Proteomes" id="UP000070063"/>
    </source>
</evidence>
<evidence type="ECO:0000256" key="5">
    <source>
        <dbReference type="ARBA" id="ARBA00022692"/>
    </source>
</evidence>
<dbReference type="AlphaFoldDB" id="A0A133QC81"/>
<dbReference type="InterPro" id="IPR000515">
    <property type="entry name" value="MetI-like"/>
</dbReference>
<evidence type="ECO:0000256" key="3">
    <source>
        <dbReference type="ARBA" id="ARBA00022475"/>
    </source>
</evidence>
<dbReference type="GO" id="GO:0055085">
    <property type="term" value="P:transmembrane transport"/>
    <property type="evidence" value="ECO:0007669"/>
    <property type="project" value="InterPro"/>
</dbReference>
<evidence type="ECO:0000313" key="11">
    <source>
        <dbReference type="EMBL" id="KXA40479.1"/>
    </source>
</evidence>
<keyword evidence="8 9" id="KW-0472">Membrane</keyword>
<dbReference type="GeneID" id="58090848"/>
<comment type="subcellular location">
    <subcellularLocation>
        <location evidence="1 9">Cell membrane</location>
        <topology evidence="1 9">Multi-pass membrane protein</topology>
    </subcellularLocation>
</comment>
<sequence>MKETLHVNHAHPVKQHKVTLLQRIWQHKVLYLMLLPCLLFFLIFNYIPMAGLVLAFKEFRFDTTIFGGQWEGFKYFKRFFSDSQSYQIIINTLIISGMKLVLALPFPIALAIMFNEISHTKKLGRFRGLFQGVMYIPHFLSWVVVVGIFQKVLAPDSGLINQLIQQFGGNGATFFMMNPEYFHTIMFSSYLWKNVGWDSIIYFAAIMGINPEIYESAKIDGANRWQQIIHITLPMLTPTIIILFILSLGDILKAGFDQIYLLKTPGNAKYAEILDTFVIRTGIQQGDFSYSIAIGLLQGVIGLILVIVVNRFADRKFNTSLY</sequence>
<keyword evidence="16" id="KW-1185">Reference proteome</keyword>
<feature type="transmembrane region" description="Helical" evidence="9">
    <location>
        <begin position="231"/>
        <end position="252"/>
    </location>
</feature>
<evidence type="ECO:0000256" key="2">
    <source>
        <dbReference type="ARBA" id="ARBA00022448"/>
    </source>
</evidence>
<dbReference type="eggNOG" id="COG4209">
    <property type="taxonomic scope" value="Bacteria"/>
</dbReference>
<evidence type="ECO:0000256" key="4">
    <source>
        <dbReference type="ARBA" id="ARBA00022596"/>
    </source>
</evidence>
<dbReference type="InterPro" id="IPR050809">
    <property type="entry name" value="UgpAE/MalFG_permease"/>
</dbReference>
<gene>
    <name evidence="13" type="ORF">EQ812_05990</name>
    <name evidence="12" type="ORF">FO454_03070</name>
    <name evidence="11" type="ORF">HMPREF3225_00105</name>
</gene>
<dbReference type="EMBL" id="SCHB01000003">
    <property type="protein sequence ID" value="TBW72522.1"/>
    <property type="molecule type" value="Genomic_DNA"/>
</dbReference>
<feature type="transmembrane region" description="Helical" evidence="9">
    <location>
        <begin position="29"/>
        <end position="47"/>
    </location>
</feature>
<organism evidence="13 15">
    <name type="scientific">Staphylococcus lugdunensis</name>
    <dbReference type="NCBI Taxonomy" id="28035"/>
    <lineage>
        <taxon>Bacteria</taxon>
        <taxon>Bacillati</taxon>
        <taxon>Bacillota</taxon>
        <taxon>Bacilli</taxon>
        <taxon>Bacillales</taxon>
        <taxon>Staphylococcaceae</taxon>
        <taxon>Staphylococcus</taxon>
    </lineage>
</organism>
<evidence type="ECO:0000313" key="15">
    <source>
        <dbReference type="Proteomes" id="UP000293637"/>
    </source>
</evidence>
<reference evidence="12 16" key="3">
    <citation type="submission" date="2019-07" db="EMBL/GenBank/DDBJ databases">
        <title>Comparative genome analysis of staphylococcus lugdunensis shows clonal complex-dependent diversity of the putative virulence factor, ess/type vii locus.</title>
        <authorList>
            <person name="Lebeurre J."/>
            <person name="Dahyot S."/>
            <person name="Diene S."/>
            <person name="Paulay A."/>
            <person name="Aubourg M."/>
            <person name="Argemi X."/>
            <person name="Giard J.-C."/>
            <person name="Tournier I."/>
            <person name="Francois P."/>
            <person name="Pestel-Caron M."/>
        </authorList>
    </citation>
    <scope>NUCLEOTIDE SEQUENCE [LARGE SCALE GENOMIC DNA]</scope>
    <source>
        <strain evidence="12 16">SL13</strain>
    </source>
</reference>